<organism evidence="2 3">
    <name type="scientific">Catenaria anguillulae PL171</name>
    <dbReference type="NCBI Taxonomy" id="765915"/>
    <lineage>
        <taxon>Eukaryota</taxon>
        <taxon>Fungi</taxon>
        <taxon>Fungi incertae sedis</taxon>
        <taxon>Blastocladiomycota</taxon>
        <taxon>Blastocladiomycetes</taxon>
        <taxon>Blastocladiales</taxon>
        <taxon>Catenariaceae</taxon>
        <taxon>Catenaria</taxon>
    </lineage>
</organism>
<dbReference type="AlphaFoldDB" id="A0A1Y2HDL3"/>
<reference evidence="2 3" key="1">
    <citation type="submission" date="2016-07" db="EMBL/GenBank/DDBJ databases">
        <title>Pervasive Adenine N6-methylation of Active Genes in Fungi.</title>
        <authorList>
            <consortium name="DOE Joint Genome Institute"/>
            <person name="Mondo S.J."/>
            <person name="Dannebaum R.O."/>
            <person name="Kuo R.C."/>
            <person name="Labutti K."/>
            <person name="Haridas S."/>
            <person name="Kuo A."/>
            <person name="Salamov A."/>
            <person name="Ahrendt S.R."/>
            <person name="Lipzen A."/>
            <person name="Sullivan W."/>
            <person name="Andreopoulos W.B."/>
            <person name="Clum A."/>
            <person name="Lindquist E."/>
            <person name="Daum C."/>
            <person name="Ramamoorthy G.K."/>
            <person name="Gryganskyi A."/>
            <person name="Culley D."/>
            <person name="Magnuson J.K."/>
            <person name="James T.Y."/>
            <person name="O'Malley M.A."/>
            <person name="Stajich J.E."/>
            <person name="Spatafora J.W."/>
            <person name="Visel A."/>
            <person name="Grigoriev I.V."/>
        </authorList>
    </citation>
    <scope>NUCLEOTIDE SEQUENCE [LARGE SCALE GENOMIC DNA]</scope>
    <source>
        <strain evidence="2 3">PL171</strain>
    </source>
</reference>
<keyword evidence="3" id="KW-1185">Reference proteome</keyword>
<evidence type="ECO:0000256" key="1">
    <source>
        <dbReference type="SAM" id="MobiDB-lite"/>
    </source>
</evidence>
<protein>
    <submittedName>
        <fullName evidence="2">Uncharacterized protein</fullName>
    </submittedName>
</protein>
<feature type="compositionally biased region" description="Acidic residues" evidence="1">
    <location>
        <begin position="57"/>
        <end position="74"/>
    </location>
</feature>
<dbReference type="Proteomes" id="UP000193411">
    <property type="component" value="Unassembled WGS sequence"/>
</dbReference>
<evidence type="ECO:0000313" key="3">
    <source>
        <dbReference type="Proteomes" id="UP000193411"/>
    </source>
</evidence>
<feature type="compositionally biased region" description="Polar residues" evidence="1">
    <location>
        <begin position="122"/>
        <end position="134"/>
    </location>
</feature>
<proteinExistence type="predicted"/>
<comment type="caution">
    <text evidence="2">The sequence shown here is derived from an EMBL/GenBank/DDBJ whole genome shotgun (WGS) entry which is preliminary data.</text>
</comment>
<feature type="region of interest" description="Disordered" evidence="1">
    <location>
        <begin position="261"/>
        <end position="286"/>
    </location>
</feature>
<feature type="compositionally biased region" description="Basic and acidic residues" evidence="1">
    <location>
        <begin position="82"/>
        <end position="92"/>
    </location>
</feature>
<gene>
    <name evidence="2" type="ORF">BCR44DRAFT_1439691</name>
</gene>
<dbReference type="EMBL" id="MCFL01000043">
    <property type="protein sequence ID" value="ORZ32678.1"/>
    <property type="molecule type" value="Genomic_DNA"/>
</dbReference>
<accession>A0A1Y2HDL3</accession>
<sequence length="286" mass="31242">MNRLQSKPSLEHLFRVQKLFDSNDFISRNKALGPEARYFSALTPQEQDRVNSILATSDDENDAGEVDSDVDTSEYSDAVSSHSDKVQKEANRRAGSAESKRQHTQESHGGKAAKGPRREGSGTKSTTSIASTAYSVEGDDSKRLEEIHRKLTEIIPPEEWQLKLSTWSVPVSGWASPAPSNAPSVACSLPSIAASGHMSIASAGTAKSSFGGAGGLEEELKKLKEVELELERLKQEEPRPVSKEELENLLLHCLRTEILKNQNQQGQQKVEAMRAESVASSTSDRL</sequence>
<dbReference type="OrthoDB" id="9946895at2759"/>
<name>A0A1Y2HDL3_9FUNG</name>
<feature type="compositionally biased region" description="Basic and acidic residues" evidence="1">
    <location>
        <begin position="98"/>
        <end position="109"/>
    </location>
</feature>
<feature type="region of interest" description="Disordered" evidence="1">
    <location>
        <begin position="52"/>
        <end position="138"/>
    </location>
</feature>
<evidence type="ECO:0000313" key="2">
    <source>
        <dbReference type="EMBL" id="ORZ32678.1"/>
    </source>
</evidence>